<feature type="domain" description="Bet v I/Major latex protein" evidence="1">
    <location>
        <begin position="2"/>
        <end position="151"/>
    </location>
</feature>
<dbReference type="SMART" id="SM01037">
    <property type="entry name" value="Bet_v_1"/>
    <property type="match status" value="1"/>
</dbReference>
<dbReference type="Proteomes" id="UP000504609">
    <property type="component" value="Unplaced"/>
</dbReference>
<dbReference type="InterPro" id="IPR051761">
    <property type="entry name" value="MLP-like_ligand-binding"/>
</dbReference>
<evidence type="ECO:0000313" key="2">
    <source>
        <dbReference type="Proteomes" id="UP000504609"/>
    </source>
</evidence>
<reference evidence="3" key="1">
    <citation type="submission" date="2025-08" db="UniProtKB">
        <authorList>
            <consortium name="RefSeq"/>
        </authorList>
    </citation>
    <scope>IDENTIFICATION</scope>
    <source>
        <tissue evidence="3">Young leaves</tissue>
    </source>
</reference>
<evidence type="ECO:0000313" key="3">
    <source>
        <dbReference type="RefSeq" id="XP_022955482.1"/>
    </source>
</evidence>
<accession>A0A6J1GTS2</accession>
<dbReference type="GeneID" id="111457492"/>
<name>A0A6J1GTS2_CUCMO</name>
<sequence>MALYGKLETDIEIRASAEKFHEIIHQRPHHISNICSDKIQGVELHEGEWDKVGTILYWRYVHDGKVSVAKDLIEAVDEENNSFTWKVLEGDLLEYYKSFRIRVQSIPKDEGSVIHFTLEYEKLHEGIPDSHSLLQLCADVSKDIEAYLMGNNNESSFIAKA</sequence>
<dbReference type="InterPro" id="IPR000916">
    <property type="entry name" value="Bet_v_I/MLP"/>
</dbReference>
<dbReference type="RefSeq" id="XP_022955482.1">
    <property type="nucleotide sequence ID" value="XM_023099714.1"/>
</dbReference>
<evidence type="ECO:0000259" key="1">
    <source>
        <dbReference type="SMART" id="SM01037"/>
    </source>
</evidence>
<dbReference type="SUPFAM" id="SSF55961">
    <property type="entry name" value="Bet v1-like"/>
    <property type="match status" value="1"/>
</dbReference>
<protein>
    <submittedName>
        <fullName evidence="3">MLP-like protein 43 isoform X3</fullName>
    </submittedName>
</protein>
<dbReference type="GO" id="GO:0006952">
    <property type="term" value="P:defense response"/>
    <property type="evidence" value="ECO:0007669"/>
    <property type="project" value="InterPro"/>
</dbReference>
<dbReference type="PANTHER" id="PTHR31907">
    <property type="entry name" value="MLP-LIKE PROTEIN 423"/>
    <property type="match status" value="1"/>
</dbReference>
<dbReference type="Pfam" id="PF00407">
    <property type="entry name" value="Bet_v_1"/>
    <property type="match status" value="1"/>
</dbReference>
<dbReference type="CDD" id="cd07816">
    <property type="entry name" value="Bet_v1-like"/>
    <property type="match status" value="1"/>
</dbReference>
<keyword evidence="2" id="KW-1185">Reference proteome</keyword>
<dbReference type="Gene3D" id="3.30.530.20">
    <property type="match status" value="1"/>
</dbReference>
<dbReference type="InterPro" id="IPR023393">
    <property type="entry name" value="START-like_dom_sf"/>
</dbReference>
<organism evidence="2 3">
    <name type="scientific">Cucurbita moschata</name>
    <name type="common">Winter crookneck squash</name>
    <name type="synonym">Cucurbita pepo var. moschata</name>
    <dbReference type="NCBI Taxonomy" id="3662"/>
    <lineage>
        <taxon>Eukaryota</taxon>
        <taxon>Viridiplantae</taxon>
        <taxon>Streptophyta</taxon>
        <taxon>Embryophyta</taxon>
        <taxon>Tracheophyta</taxon>
        <taxon>Spermatophyta</taxon>
        <taxon>Magnoliopsida</taxon>
        <taxon>eudicotyledons</taxon>
        <taxon>Gunneridae</taxon>
        <taxon>Pentapetalae</taxon>
        <taxon>rosids</taxon>
        <taxon>fabids</taxon>
        <taxon>Cucurbitales</taxon>
        <taxon>Cucurbitaceae</taxon>
        <taxon>Cucurbiteae</taxon>
        <taxon>Cucurbita</taxon>
    </lineage>
</organism>
<proteinExistence type="predicted"/>
<dbReference type="AlphaFoldDB" id="A0A6J1GTS2"/>
<gene>
    <name evidence="3" type="primary">LOC111457492</name>
</gene>